<protein>
    <recommendedName>
        <fullName evidence="3">DUF2625 domain-containing protein</fullName>
    </recommendedName>
</protein>
<dbReference type="Pfam" id="PF10946">
    <property type="entry name" value="DUF2625"/>
    <property type="match status" value="1"/>
</dbReference>
<dbReference type="STRING" id="1908260.BKK50_03675"/>
<dbReference type="OrthoDB" id="1550811at2"/>
<evidence type="ECO:0008006" key="3">
    <source>
        <dbReference type="Google" id="ProtNLM"/>
    </source>
</evidence>
<gene>
    <name evidence="1" type="ORF">BKK50_03675</name>
</gene>
<dbReference type="InterPro" id="IPR021239">
    <property type="entry name" value="DUF2625"/>
</dbReference>
<evidence type="ECO:0000313" key="2">
    <source>
        <dbReference type="Proteomes" id="UP000189433"/>
    </source>
</evidence>
<reference evidence="1 2" key="1">
    <citation type="submission" date="2016-10" db="EMBL/GenBank/DDBJ databases">
        <title>Rodentibacter gen. nov. and new species.</title>
        <authorList>
            <person name="Christensen H."/>
        </authorList>
    </citation>
    <scope>NUCLEOTIDE SEQUENCE [LARGE SCALE GENOMIC DNA]</scope>
    <source>
        <strain evidence="1 2">CCUG17206</strain>
    </source>
</reference>
<dbReference type="EMBL" id="MLHJ01000025">
    <property type="protein sequence ID" value="OOF43968.1"/>
    <property type="molecule type" value="Genomic_DNA"/>
</dbReference>
<keyword evidence="2" id="KW-1185">Reference proteome</keyword>
<dbReference type="RefSeq" id="WP_077415441.1">
    <property type="nucleotide sequence ID" value="NZ_MLHI01000154.1"/>
</dbReference>
<sequence length="216" mass="24693">MKSLNELIDKEKTTWNMIQSWFKQANNNFEVLPKEVEAANSELLGMQLSTKTPLGAIIYETGGLLIDGGWLRILGSGHEKLPRGFFTWNLGKTFEGMGERPLYLLIADDIVGGYFAVNGGGLGEKIGIVYYYHPKKRKWESIGLNYSQFLGWALTADIASFYYDLRKENWQLLLEQVNGNQIINLETLQTQPIARHYQDLFTEEEDDKHCFGYPVN</sequence>
<name>A0A1V3IP08_9PAST</name>
<dbReference type="Proteomes" id="UP000189433">
    <property type="component" value="Unassembled WGS sequence"/>
</dbReference>
<organism evidence="1 2">
    <name type="scientific">Rodentibacter rarus</name>
    <dbReference type="NCBI Taxonomy" id="1908260"/>
    <lineage>
        <taxon>Bacteria</taxon>
        <taxon>Pseudomonadati</taxon>
        <taxon>Pseudomonadota</taxon>
        <taxon>Gammaproteobacteria</taxon>
        <taxon>Pasteurellales</taxon>
        <taxon>Pasteurellaceae</taxon>
        <taxon>Rodentibacter</taxon>
    </lineage>
</organism>
<accession>A0A1V3IP08</accession>
<evidence type="ECO:0000313" key="1">
    <source>
        <dbReference type="EMBL" id="OOF43968.1"/>
    </source>
</evidence>
<proteinExistence type="predicted"/>
<comment type="caution">
    <text evidence="1">The sequence shown here is derived from an EMBL/GenBank/DDBJ whole genome shotgun (WGS) entry which is preliminary data.</text>
</comment>
<dbReference type="AlphaFoldDB" id="A0A1V3IP08"/>